<gene>
    <name evidence="1" type="ORF">V5O48_008070</name>
</gene>
<keyword evidence="2" id="KW-1185">Reference proteome</keyword>
<comment type="caution">
    <text evidence="1">The sequence shown here is derived from an EMBL/GenBank/DDBJ whole genome shotgun (WGS) entry which is preliminary data.</text>
</comment>
<sequence length="607" mass="69754">MAKNPEHQGQSLNTQPELVEWNRTFDVGYWHHPPILKKEISSTPSRSGTPPSLSIQSLAQLEVSKWYSNLRHTNRYSTQIDNLQVRSTTDSSKVTHRFVALYMCDGSVHRLDRTESTTDKLTRNVDPEELKKGTSLEIEITLGGHVDLWVVLSTCHAMSKDRHGQGHDSQRRNSFFSWTILMIASRYYLHIDNLLEEHLAERFVHKDHISVITKFIAGKGVQMFRDLVLESMATITQKAHDKSEDGENIRRGMSYLVRAVWGLPERVLGFGRKHLAARLAMRLQNPLEDRVKAGLLDEAPRLYHEVLANVNLELRKPLWVDDLEPLIRLEFKKTMTDMLWPSLIKSVMQGLGSYPEAHVLVEELHADIMQSYWRHIGTRSVQFLTVQAAALHGSLVNVRTEAQARLQQIRQDAKEETDNPDAELRKVNEKMFDLAWNNARDGSRMYAKEAVRQTRPSLRPEHQEVRDVMWNTLWKVWDDCWDKAYARSREIALDGLDDIMLEVLDASARIVLGELGSGRMQPTVYVHTPKNLLKFQVLGQDVRQSGWKGPMTNGQLQQLMQRVMQGTTLGIPDDIHRTMARTWEEVRELGVKFGEALTGEDFESNHL</sequence>
<protein>
    <submittedName>
        <fullName evidence="1">Uncharacterized protein</fullName>
    </submittedName>
</protein>
<organism evidence="1 2">
    <name type="scientific">Marasmius crinis-equi</name>
    <dbReference type="NCBI Taxonomy" id="585013"/>
    <lineage>
        <taxon>Eukaryota</taxon>
        <taxon>Fungi</taxon>
        <taxon>Dikarya</taxon>
        <taxon>Basidiomycota</taxon>
        <taxon>Agaricomycotina</taxon>
        <taxon>Agaricomycetes</taxon>
        <taxon>Agaricomycetidae</taxon>
        <taxon>Agaricales</taxon>
        <taxon>Marasmiineae</taxon>
        <taxon>Marasmiaceae</taxon>
        <taxon>Marasmius</taxon>
    </lineage>
</organism>
<evidence type="ECO:0000313" key="2">
    <source>
        <dbReference type="Proteomes" id="UP001465976"/>
    </source>
</evidence>
<evidence type="ECO:0000313" key="1">
    <source>
        <dbReference type="EMBL" id="KAL0573876.1"/>
    </source>
</evidence>
<proteinExistence type="predicted"/>
<dbReference type="EMBL" id="JBAHYK010000451">
    <property type="protein sequence ID" value="KAL0573876.1"/>
    <property type="molecule type" value="Genomic_DNA"/>
</dbReference>
<name>A0ABR3FEZ7_9AGAR</name>
<accession>A0ABR3FEZ7</accession>
<reference evidence="1 2" key="1">
    <citation type="submission" date="2024-02" db="EMBL/GenBank/DDBJ databases">
        <title>A draft genome for the cacao thread blight pathogen Marasmius crinis-equi.</title>
        <authorList>
            <person name="Cohen S.P."/>
            <person name="Baruah I.K."/>
            <person name="Amoako-Attah I."/>
            <person name="Bukari Y."/>
            <person name="Meinhardt L.W."/>
            <person name="Bailey B.A."/>
        </authorList>
    </citation>
    <scope>NUCLEOTIDE SEQUENCE [LARGE SCALE GENOMIC DNA]</scope>
    <source>
        <strain evidence="1 2">GH-76</strain>
    </source>
</reference>
<dbReference type="Proteomes" id="UP001465976">
    <property type="component" value="Unassembled WGS sequence"/>
</dbReference>